<keyword evidence="2" id="KW-1185">Reference proteome</keyword>
<protein>
    <submittedName>
        <fullName evidence="1">Uncharacterized protein</fullName>
    </submittedName>
</protein>
<name>A0A327L113_9BRAD</name>
<proteinExistence type="predicted"/>
<dbReference type="EMBL" id="NPEX01000038">
    <property type="protein sequence ID" value="RAI44649.1"/>
    <property type="molecule type" value="Genomic_DNA"/>
</dbReference>
<evidence type="ECO:0000313" key="1">
    <source>
        <dbReference type="EMBL" id="RAI44649.1"/>
    </source>
</evidence>
<gene>
    <name evidence="1" type="ORF">CH341_08140</name>
</gene>
<reference evidence="1 2" key="1">
    <citation type="submission" date="2017-07" db="EMBL/GenBank/DDBJ databases">
        <title>Draft Genome Sequences of Select Purple Nonsulfur Bacteria.</title>
        <authorList>
            <person name="Lasarre B."/>
            <person name="Mckinlay J.B."/>
        </authorList>
    </citation>
    <scope>NUCLEOTIDE SEQUENCE [LARGE SCALE GENOMIC DNA]</scope>
    <source>
        <strain evidence="1 2">DSM 5909</strain>
    </source>
</reference>
<dbReference type="Proteomes" id="UP000249130">
    <property type="component" value="Unassembled WGS sequence"/>
</dbReference>
<organism evidence="1 2">
    <name type="scientific">Rhodoplanes roseus</name>
    <dbReference type="NCBI Taxonomy" id="29409"/>
    <lineage>
        <taxon>Bacteria</taxon>
        <taxon>Pseudomonadati</taxon>
        <taxon>Pseudomonadota</taxon>
        <taxon>Alphaproteobacteria</taxon>
        <taxon>Hyphomicrobiales</taxon>
        <taxon>Nitrobacteraceae</taxon>
        <taxon>Rhodoplanes</taxon>
    </lineage>
</organism>
<sequence length="73" mass="8551">MNVSSAPTLPLGRTLLAACRSMLIDLFRPYHPERHYMRGPGPKWRQKNMVNHLVLRPDRLGPRPRLARVRIRI</sequence>
<evidence type="ECO:0000313" key="2">
    <source>
        <dbReference type="Proteomes" id="UP000249130"/>
    </source>
</evidence>
<comment type="caution">
    <text evidence="1">The sequence shown here is derived from an EMBL/GenBank/DDBJ whole genome shotgun (WGS) entry which is preliminary data.</text>
</comment>
<accession>A0A327L113</accession>
<dbReference type="OrthoDB" id="8086182at2"/>
<dbReference type="RefSeq" id="WP_111418540.1">
    <property type="nucleotide sequence ID" value="NZ_NPEX01000038.1"/>
</dbReference>
<dbReference type="AlphaFoldDB" id="A0A327L113"/>